<dbReference type="AlphaFoldDB" id="A0A7W6DU23"/>
<gene>
    <name evidence="3" type="ORF">GGQ68_002406</name>
</gene>
<evidence type="ECO:0000256" key="1">
    <source>
        <dbReference type="SAM" id="Phobius"/>
    </source>
</evidence>
<keyword evidence="1" id="KW-0812">Transmembrane</keyword>
<dbReference type="EMBL" id="JACIEJ010000005">
    <property type="protein sequence ID" value="MBB3986068.1"/>
    <property type="molecule type" value="Genomic_DNA"/>
</dbReference>
<name>A0A7W6DU23_9RHOB</name>
<evidence type="ECO:0000313" key="3">
    <source>
        <dbReference type="EMBL" id="MBB3986068.1"/>
    </source>
</evidence>
<organism evidence="3 4">
    <name type="scientific">Sagittula marina</name>
    <dbReference type="NCBI Taxonomy" id="943940"/>
    <lineage>
        <taxon>Bacteria</taxon>
        <taxon>Pseudomonadati</taxon>
        <taxon>Pseudomonadota</taxon>
        <taxon>Alphaproteobacteria</taxon>
        <taxon>Rhodobacterales</taxon>
        <taxon>Roseobacteraceae</taxon>
        <taxon>Sagittula</taxon>
    </lineage>
</organism>
<evidence type="ECO:0000313" key="4">
    <source>
        <dbReference type="Proteomes" id="UP000541426"/>
    </source>
</evidence>
<dbReference type="RefSeq" id="WP_183966442.1">
    <property type="nucleotide sequence ID" value="NZ_BAABBZ010000007.1"/>
</dbReference>
<proteinExistence type="predicted"/>
<keyword evidence="1" id="KW-0472">Membrane</keyword>
<dbReference type="InterPro" id="IPR012495">
    <property type="entry name" value="TadE-like_dom"/>
</dbReference>
<protein>
    <recommendedName>
        <fullName evidence="2">TadE-like domain-containing protein</fullName>
    </recommendedName>
</protein>
<dbReference type="Proteomes" id="UP000541426">
    <property type="component" value="Unassembled WGS sequence"/>
</dbReference>
<sequence>MTRTLLPLLRRFGRREDGTVAPEVALWMPIFLLLIISSMELGIVTIRHTVLERALDQTVRDVKLGIGPTTHAQMKAAICARARILPECAQTLHLEMIPLDINNWAQPAAAADCVDLSEPVTPQRHFVNGQGGQIMFLRACYKFRPVTPIGSLNASLNKDGEGYTGLVSTSAFVNEPS</sequence>
<feature type="domain" description="TadE-like" evidence="2">
    <location>
        <begin position="18"/>
        <end position="60"/>
    </location>
</feature>
<keyword evidence="4" id="KW-1185">Reference proteome</keyword>
<keyword evidence="1" id="KW-1133">Transmembrane helix</keyword>
<accession>A0A7W6DU23</accession>
<comment type="caution">
    <text evidence="3">The sequence shown here is derived from an EMBL/GenBank/DDBJ whole genome shotgun (WGS) entry which is preliminary data.</text>
</comment>
<evidence type="ECO:0000259" key="2">
    <source>
        <dbReference type="Pfam" id="PF07811"/>
    </source>
</evidence>
<feature type="transmembrane region" description="Helical" evidence="1">
    <location>
        <begin position="24"/>
        <end position="46"/>
    </location>
</feature>
<reference evidence="3 4" key="1">
    <citation type="submission" date="2020-08" db="EMBL/GenBank/DDBJ databases">
        <title>Genomic Encyclopedia of Type Strains, Phase IV (KMG-IV): sequencing the most valuable type-strain genomes for metagenomic binning, comparative biology and taxonomic classification.</title>
        <authorList>
            <person name="Goeker M."/>
        </authorList>
    </citation>
    <scope>NUCLEOTIDE SEQUENCE [LARGE SCALE GENOMIC DNA]</scope>
    <source>
        <strain evidence="3 4">DSM 102235</strain>
    </source>
</reference>
<dbReference type="Pfam" id="PF07811">
    <property type="entry name" value="TadE"/>
    <property type="match status" value="1"/>
</dbReference>